<proteinExistence type="predicted"/>
<name>A0ABQ6JD38_9ACTN</name>
<dbReference type="EMBL" id="BSUZ01000001">
    <property type="protein sequence ID" value="GMA85115.1"/>
    <property type="molecule type" value="Genomic_DNA"/>
</dbReference>
<feature type="region of interest" description="Disordered" evidence="1">
    <location>
        <begin position="1"/>
        <end position="23"/>
    </location>
</feature>
<reference evidence="3" key="1">
    <citation type="journal article" date="2019" name="Int. J. Syst. Evol. Microbiol.">
        <title>The Global Catalogue of Microorganisms (GCM) 10K type strain sequencing project: providing services to taxonomists for standard genome sequencing and annotation.</title>
        <authorList>
            <consortium name="The Broad Institute Genomics Platform"/>
            <consortium name="The Broad Institute Genome Sequencing Center for Infectious Disease"/>
            <person name="Wu L."/>
            <person name="Ma J."/>
        </authorList>
    </citation>
    <scope>NUCLEOTIDE SEQUENCE [LARGE SCALE GENOMIC DNA]</scope>
    <source>
        <strain evidence="3">NBRC 108730</strain>
    </source>
</reference>
<dbReference type="Proteomes" id="UP001157017">
    <property type="component" value="Unassembled WGS sequence"/>
</dbReference>
<protein>
    <submittedName>
        <fullName evidence="2">Uncharacterized protein</fullName>
    </submittedName>
</protein>
<organism evidence="2 3">
    <name type="scientific">Angustibacter aerolatus</name>
    <dbReference type="NCBI Taxonomy" id="1162965"/>
    <lineage>
        <taxon>Bacteria</taxon>
        <taxon>Bacillati</taxon>
        <taxon>Actinomycetota</taxon>
        <taxon>Actinomycetes</taxon>
        <taxon>Kineosporiales</taxon>
        <taxon>Kineosporiaceae</taxon>
    </lineage>
</organism>
<sequence>MSVGLSSRMRPSRPFTKPGDSSVDRLRARLDGLADGDGVGYVVVVEHLPRAEPQHRAVDRRHPLERPALGVGGDELVEPLALGDDALDEHDGVVVDRRVGLRQPVGEHRHGRDAALVGLEEDVDGALARLRAGCHGVPVRLTRPR</sequence>
<evidence type="ECO:0000256" key="1">
    <source>
        <dbReference type="SAM" id="MobiDB-lite"/>
    </source>
</evidence>
<accession>A0ABQ6JD38</accession>
<comment type="caution">
    <text evidence="2">The sequence shown here is derived from an EMBL/GenBank/DDBJ whole genome shotgun (WGS) entry which is preliminary data.</text>
</comment>
<evidence type="ECO:0000313" key="2">
    <source>
        <dbReference type="EMBL" id="GMA85115.1"/>
    </source>
</evidence>
<gene>
    <name evidence="2" type="ORF">GCM10025868_03650</name>
</gene>
<evidence type="ECO:0000313" key="3">
    <source>
        <dbReference type="Proteomes" id="UP001157017"/>
    </source>
</evidence>
<keyword evidence="3" id="KW-1185">Reference proteome</keyword>